<dbReference type="Pfam" id="PF17851">
    <property type="entry name" value="GH43_C2"/>
    <property type="match status" value="1"/>
</dbReference>
<feature type="site" description="Important for catalytic activity, responsible for pKa modulation of the active site Glu and correct orientation of both the proton donor and substrate" evidence="5">
    <location>
        <position position="186"/>
    </location>
</feature>
<evidence type="ECO:0000313" key="8">
    <source>
        <dbReference type="EMBL" id="RJF90945.1"/>
    </source>
</evidence>
<accession>A0A418WLR2</accession>
<keyword evidence="9" id="KW-1185">Reference proteome</keyword>
<evidence type="ECO:0000256" key="4">
    <source>
        <dbReference type="PIRSR" id="PIRSR606710-1"/>
    </source>
</evidence>
<dbReference type="GO" id="GO:0005975">
    <property type="term" value="P:carbohydrate metabolic process"/>
    <property type="evidence" value="ECO:0007669"/>
    <property type="project" value="InterPro"/>
</dbReference>
<sequence>MTGQPPCGGWPFFSESDVFDRRDSLRALAATGLLPLIPGVRAQGSAASSSLDPHAGMRWAQGFEGQRRADLGNGTFLNPVFAGDRPDPTILKDGKDYYLTFSSFDAYPGIVIWHSRDLVNWRPVTAALKTPIGSVWAPELVKHGGRFYCYIPARFPDRKSTYVIHAERIEGPWSEPIDLDLPDHIDPGHAVAADGSRWLFLSGGDRVKLAPDGLSTVGRVEHVYDPWRYPEDWVVETFAPEGPKILKRGDWYYMILAVGGTAGPPTGHMVIMARSRSLDGPWENDPGNPVIKTKSAAEKWWSRGHATIFEGPSGKWWMIYHGYENGYWTLGRQTLLEPIEWTAEGWVKPLGGDLSRPLAKPVDLGPQPHGLALSDDFSTDKFGIQWSFYDPAPGEMARVRRAGGVLHVKAKGRSPSDCSPISCLAGDQAYRFEADIEVDPGAEAGMLLFYNRRLYAGLGLGDKGLVMHRYGLQRPRGAVPGQRDNATGPVRALRLRLTNDHNILTIHTSTDKGASWQKFDVQMEVSGYHHNVAYDFLSLRPALYAAGSGEARFANFTYRALV</sequence>
<evidence type="ECO:0000256" key="6">
    <source>
        <dbReference type="RuleBase" id="RU361187"/>
    </source>
</evidence>
<reference evidence="8 9" key="1">
    <citation type="submission" date="2018-09" db="EMBL/GenBank/DDBJ databases">
        <authorList>
            <person name="Zhu H."/>
        </authorList>
    </citation>
    <scope>NUCLEOTIDE SEQUENCE [LARGE SCALE GENOMIC DNA]</scope>
    <source>
        <strain evidence="8 9">K2R01-6</strain>
    </source>
</reference>
<organism evidence="8 9">
    <name type="scientific">Sphingomonas cavernae</name>
    <dbReference type="NCBI Taxonomy" id="2320861"/>
    <lineage>
        <taxon>Bacteria</taxon>
        <taxon>Pseudomonadati</taxon>
        <taxon>Pseudomonadota</taxon>
        <taxon>Alphaproteobacteria</taxon>
        <taxon>Sphingomonadales</taxon>
        <taxon>Sphingomonadaceae</taxon>
        <taxon>Sphingomonas</taxon>
    </lineage>
</organism>
<dbReference type="InterPro" id="IPR006710">
    <property type="entry name" value="Glyco_hydro_43"/>
</dbReference>
<proteinExistence type="inferred from homology"/>
<dbReference type="CDD" id="cd09002">
    <property type="entry name" value="GH43_XYL-like"/>
    <property type="match status" value="1"/>
</dbReference>
<feature type="domain" description="Beta-xylosidase C-terminal Concanavalin A-like" evidence="7">
    <location>
        <begin position="374"/>
        <end position="558"/>
    </location>
</feature>
<keyword evidence="3 6" id="KW-0326">Glycosidase</keyword>
<dbReference type="Proteomes" id="UP000286100">
    <property type="component" value="Unassembled WGS sequence"/>
</dbReference>
<evidence type="ECO:0000256" key="5">
    <source>
        <dbReference type="PIRSR" id="PIRSR606710-2"/>
    </source>
</evidence>
<keyword evidence="2 6" id="KW-0378">Hydrolase</keyword>
<evidence type="ECO:0000256" key="1">
    <source>
        <dbReference type="ARBA" id="ARBA00009865"/>
    </source>
</evidence>
<comment type="similarity">
    <text evidence="1 6">Belongs to the glycosyl hydrolase 43 family.</text>
</comment>
<dbReference type="InterPro" id="IPR051795">
    <property type="entry name" value="Glycosyl_Hydrlase_43"/>
</dbReference>
<dbReference type="PANTHER" id="PTHR42812">
    <property type="entry name" value="BETA-XYLOSIDASE"/>
    <property type="match status" value="1"/>
</dbReference>
<dbReference type="SUPFAM" id="SSF75005">
    <property type="entry name" value="Arabinanase/levansucrase/invertase"/>
    <property type="match status" value="1"/>
</dbReference>
<name>A0A418WLR2_9SPHN</name>
<protein>
    <submittedName>
        <fullName evidence="8">Xylan 1,4-beta-xylosidase</fullName>
    </submittedName>
</protein>
<dbReference type="AlphaFoldDB" id="A0A418WLR2"/>
<dbReference type="InterPro" id="IPR023296">
    <property type="entry name" value="Glyco_hydro_beta-prop_sf"/>
</dbReference>
<dbReference type="OrthoDB" id="9801455at2"/>
<dbReference type="InterPro" id="IPR013320">
    <property type="entry name" value="ConA-like_dom_sf"/>
</dbReference>
<evidence type="ECO:0000259" key="7">
    <source>
        <dbReference type="Pfam" id="PF17851"/>
    </source>
</evidence>
<evidence type="ECO:0000256" key="3">
    <source>
        <dbReference type="ARBA" id="ARBA00023295"/>
    </source>
</evidence>
<comment type="caution">
    <text evidence="8">The sequence shown here is derived from an EMBL/GenBank/DDBJ whole genome shotgun (WGS) entry which is preliminary data.</text>
</comment>
<feature type="active site" description="Proton donor" evidence="4">
    <location>
        <position position="241"/>
    </location>
</feature>
<dbReference type="Gene3D" id="2.115.10.20">
    <property type="entry name" value="Glycosyl hydrolase domain, family 43"/>
    <property type="match status" value="1"/>
</dbReference>
<evidence type="ECO:0000313" key="9">
    <source>
        <dbReference type="Proteomes" id="UP000286100"/>
    </source>
</evidence>
<dbReference type="Pfam" id="PF04616">
    <property type="entry name" value="Glyco_hydro_43"/>
    <property type="match status" value="1"/>
</dbReference>
<feature type="active site" description="Proton acceptor" evidence="4">
    <location>
        <position position="87"/>
    </location>
</feature>
<dbReference type="PANTHER" id="PTHR42812:SF2">
    <property type="entry name" value="XYLOSIDASE_ARABINOSIDASE"/>
    <property type="match status" value="1"/>
</dbReference>
<evidence type="ECO:0000256" key="2">
    <source>
        <dbReference type="ARBA" id="ARBA00022801"/>
    </source>
</evidence>
<dbReference type="GO" id="GO:0004553">
    <property type="term" value="F:hydrolase activity, hydrolyzing O-glycosyl compounds"/>
    <property type="evidence" value="ECO:0007669"/>
    <property type="project" value="InterPro"/>
</dbReference>
<dbReference type="Gene3D" id="2.60.120.200">
    <property type="match status" value="1"/>
</dbReference>
<dbReference type="EMBL" id="QYUM01000003">
    <property type="protein sequence ID" value="RJF90945.1"/>
    <property type="molecule type" value="Genomic_DNA"/>
</dbReference>
<dbReference type="SUPFAM" id="SSF49899">
    <property type="entry name" value="Concanavalin A-like lectins/glucanases"/>
    <property type="match status" value="1"/>
</dbReference>
<dbReference type="InterPro" id="IPR041542">
    <property type="entry name" value="GH43_C2"/>
</dbReference>
<gene>
    <name evidence="8" type="ORF">D3876_12350</name>
</gene>